<evidence type="ECO:0000256" key="1">
    <source>
        <dbReference type="ARBA" id="ARBA00022692"/>
    </source>
</evidence>
<name>A0A317E471_9PROT</name>
<feature type="transmembrane region" description="Helical" evidence="4">
    <location>
        <begin position="273"/>
        <end position="294"/>
    </location>
</feature>
<dbReference type="SUPFAM" id="SSF103473">
    <property type="entry name" value="MFS general substrate transporter"/>
    <property type="match status" value="1"/>
</dbReference>
<evidence type="ECO:0000313" key="6">
    <source>
        <dbReference type="EMBL" id="PWR21918.1"/>
    </source>
</evidence>
<gene>
    <name evidence="6" type="ORF">DKG75_08020</name>
</gene>
<feature type="transmembrane region" description="Helical" evidence="4">
    <location>
        <begin position="208"/>
        <end position="234"/>
    </location>
</feature>
<sequence>MTRSVSLVVAGLGVGQILAWGSSFYLPAVLAAPVAADTGWPLTAVVAGLSVALVVGGLASPRLGRAIQRRGGRPVLAAGSAGIAAGLVILAAAPNLPVFLAGWVVIGLGMAAGLYDAAFACLGRLYGARARTAITALTLFGGFASTLCWPLAAWAEARLGWRGTCLAFAAAQVLIVVPLYLLVVPPVPAEAPAGAGAAGAAPVPDRRLLLLTGGAVTLTGAVTAVVSVHFIALLGPREGGLAAAVALGALIGPAQVAARVVELGLGRHRHPIWTMAAAAGLILAGLAGLMSGFVTAAAALILYGGGVGIFSIARGTVPLALFGPGSYASVMGGLARPMMLAGALAPTVAAAGLEILGPRPILWGLAAAAAATVIFVAILAREVARGRTGGAVRT</sequence>
<protein>
    <submittedName>
        <fullName evidence="6">MFS transporter</fullName>
    </submittedName>
</protein>
<evidence type="ECO:0000256" key="4">
    <source>
        <dbReference type="SAM" id="Phobius"/>
    </source>
</evidence>
<dbReference type="PROSITE" id="PS50850">
    <property type="entry name" value="MFS"/>
    <property type="match status" value="1"/>
</dbReference>
<accession>A0A317E471</accession>
<feature type="transmembrane region" description="Helical" evidence="4">
    <location>
        <begin position="41"/>
        <end position="63"/>
    </location>
</feature>
<proteinExistence type="predicted"/>
<dbReference type="EMBL" id="QGLF01000002">
    <property type="protein sequence ID" value="PWR21918.1"/>
    <property type="molecule type" value="Genomic_DNA"/>
</dbReference>
<feature type="transmembrane region" description="Helical" evidence="4">
    <location>
        <begin position="134"/>
        <end position="154"/>
    </location>
</feature>
<feature type="domain" description="Major facilitator superfamily (MFS) profile" evidence="5">
    <location>
        <begin position="1"/>
        <end position="394"/>
    </location>
</feature>
<dbReference type="InterPro" id="IPR036259">
    <property type="entry name" value="MFS_trans_sf"/>
</dbReference>
<evidence type="ECO:0000259" key="5">
    <source>
        <dbReference type="PROSITE" id="PS50850"/>
    </source>
</evidence>
<comment type="caution">
    <text evidence="6">The sequence shown here is derived from an EMBL/GenBank/DDBJ whole genome shotgun (WGS) entry which is preliminary data.</text>
</comment>
<keyword evidence="3 4" id="KW-0472">Membrane</keyword>
<keyword evidence="2 4" id="KW-1133">Transmembrane helix</keyword>
<dbReference type="InterPro" id="IPR011701">
    <property type="entry name" value="MFS"/>
</dbReference>
<dbReference type="Proteomes" id="UP000246077">
    <property type="component" value="Unassembled WGS sequence"/>
</dbReference>
<evidence type="ECO:0000256" key="3">
    <source>
        <dbReference type="ARBA" id="ARBA00023136"/>
    </source>
</evidence>
<feature type="transmembrane region" description="Helical" evidence="4">
    <location>
        <begin position="75"/>
        <end position="93"/>
    </location>
</feature>
<feature type="transmembrane region" description="Helical" evidence="4">
    <location>
        <begin position="300"/>
        <end position="322"/>
    </location>
</feature>
<dbReference type="Gene3D" id="1.20.1250.20">
    <property type="entry name" value="MFS general substrate transporter like domains"/>
    <property type="match status" value="1"/>
</dbReference>
<dbReference type="Pfam" id="PF07690">
    <property type="entry name" value="MFS_1"/>
    <property type="match status" value="1"/>
</dbReference>
<evidence type="ECO:0000256" key="2">
    <source>
        <dbReference type="ARBA" id="ARBA00022989"/>
    </source>
</evidence>
<dbReference type="InterPro" id="IPR020846">
    <property type="entry name" value="MFS_dom"/>
</dbReference>
<feature type="transmembrane region" description="Helical" evidence="4">
    <location>
        <begin position="361"/>
        <end position="380"/>
    </location>
</feature>
<reference evidence="7" key="1">
    <citation type="submission" date="2018-05" db="EMBL/GenBank/DDBJ databases">
        <title>Zavarzinia sp. HR-AS.</title>
        <authorList>
            <person name="Lee Y."/>
            <person name="Jeon C.O."/>
        </authorList>
    </citation>
    <scope>NUCLEOTIDE SEQUENCE [LARGE SCALE GENOMIC DNA]</scope>
    <source>
        <strain evidence="7">DSM 1231</strain>
    </source>
</reference>
<dbReference type="GO" id="GO:0022857">
    <property type="term" value="F:transmembrane transporter activity"/>
    <property type="evidence" value="ECO:0007669"/>
    <property type="project" value="InterPro"/>
</dbReference>
<keyword evidence="1 4" id="KW-0812">Transmembrane</keyword>
<dbReference type="OrthoDB" id="7200137at2"/>
<organism evidence="6 7">
    <name type="scientific">Zavarzinia compransoris</name>
    <dbReference type="NCBI Taxonomy" id="1264899"/>
    <lineage>
        <taxon>Bacteria</taxon>
        <taxon>Pseudomonadati</taxon>
        <taxon>Pseudomonadota</taxon>
        <taxon>Alphaproteobacteria</taxon>
        <taxon>Rhodospirillales</taxon>
        <taxon>Zavarziniaceae</taxon>
        <taxon>Zavarzinia</taxon>
    </lineage>
</organism>
<evidence type="ECO:0000313" key="7">
    <source>
        <dbReference type="Proteomes" id="UP000246077"/>
    </source>
</evidence>
<feature type="transmembrane region" description="Helical" evidence="4">
    <location>
        <begin position="166"/>
        <end position="187"/>
    </location>
</feature>
<dbReference type="AlphaFoldDB" id="A0A317E471"/>
<feature type="transmembrane region" description="Helical" evidence="4">
    <location>
        <begin position="99"/>
        <end position="122"/>
    </location>
</feature>
<keyword evidence="7" id="KW-1185">Reference proteome</keyword>